<reference evidence="2" key="1">
    <citation type="submission" date="2022-01" db="EMBL/GenBank/DDBJ databases">
        <authorList>
            <person name="King R."/>
        </authorList>
    </citation>
    <scope>NUCLEOTIDE SEQUENCE</scope>
</reference>
<evidence type="ECO:0000313" key="2">
    <source>
        <dbReference type="EMBL" id="CAH1106982.1"/>
    </source>
</evidence>
<gene>
    <name evidence="2" type="ORF">PSYICH_LOCUS7091</name>
</gene>
<proteinExistence type="predicted"/>
<protein>
    <submittedName>
        <fullName evidence="2">Uncharacterized protein</fullName>
    </submittedName>
</protein>
<accession>A0A9P0CYF2</accession>
<dbReference type="EMBL" id="OV651814">
    <property type="protein sequence ID" value="CAH1106982.1"/>
    <property type="molecule type" value="Genomic_DNA"/>
</dbReference>
<feature type="region of interest" description="Disordered" evidence="1">
    <location>
        <begin position="116"/>
        <end position="149"/>
    </location>
</feature>
<evidence type="ECO:0000256" key="1">
    <source>
        <dbReference type="SAM" id="MobiDB-lite"/>
    </source>
</evidence>
<dbReference type="Proteomes" id="UP001153636">
    <property type="component" value="Chromosome 2"/>
</dbReference>
<name>A0A9P0CYF2_9CUCU</name>
<feature type="compositionally biased region" description="Basic and acidic residues" evidence="1">
    <location>
        <begin position="124"/>
        <end position="135"/>
    </location>
</feature>
<evidence type="ECO:0000313" key="3">
    <source>
        <dbReference type="Proteomes" id="UP001153636"/>
    </source>
</evidence>
<organism evidence="2 3">
    <name type="scientific">Psylliodes chrysocephalus</name>
    <dbReference type="NCBI Taxonomy" id="3402493"/>
    <lineage>
        <taxon>Eukaryota</taxon>
        <taxon>Metazoa</taxon>
        <taxon>Ecdysozoa</taxon>
        <taxon>Arthropoda</taxon>
        <taxon>Hexapoda</taxon>
        <taxon>Insecta</taxon>
        <taxon>Pterygota</taxon>
        <taxon>Neoptera</taxon>
        <taxon>Endopterygota</taxon>
        <taxon>Coleoptera</taxon>
        <taxon>Polyphaga</taxon>
        <taxon>Cucujiformia</taxon>
        <taxon>Chrysomeloidea</taxon>
        <taxon>Chrysomelidae</taxon>
        <taxon>Galerucinae</taxon>
        <taxon>Alticini</taxon>
        <taxon>Psylliodes</taxon>
    </lineage>
</organism>
<dbReference type="AlphaFoldDB" id="A0A9P0CYF2"/>
<keyword evidence="3" id="KW-1185">Reference proteome</keyword>
<sequence>MQIGKFSNDFTFVDAKKLWEKISTNLNAMPSATKNWNSWRKVGSTCGGPTSDEKVTKEDDMVLGLIYPTSIGHSNVEKSVVYFDGTFTYDDENETIQIDYEYADVIRNENVGQDVDMSASTSNKTREEHPSIEEKHKKKIKPSKSDRLSRTAMATETLAEQNNFLEIKKWYYGKKNIIKRNGSI</sequence>